<dbReference type="SUPFAM" id="SSF55781">
    <property type="entry name" value="GAF domain-like"/>
    <property type="match status" value="1"/>
</dbReference>
<evidence type="ECO:0000313" key="5">
    <source>
        <dbReference type="EMBL" id="MFC3762649.1"/>
    </source>
</evidence>
<keyword evidence="2" id="KW-0238">DNA-binding</keyword>
<comment type="caution">
    <text evidence="5">The sequence shown here is derived from an EMBL/GenBank/DDBJ whole genome shotgun (WGS) entry which is preliminary data.</text>
</comment>
<organism evidence="5 6">
    <name type="scientific">Tenggerimyces flavus</name>
    <dbReference type="NCBI Taxonomy" id="1708749"/>
    <lineage>
        <taxon>Bacteria</taxon>
        <taxon>Bacillati</taxon>
        <taxon>Actinomycetota</taxon>
        <taxon>Actinomycetes</taxon>
        <taxon>Propionibacteriales</taxon>
        <taxon>Nocardioidaceae</taxon>
        <taxon>Tenggerimyces</taxon>
    </lineage>
</organism>
<evidence type="ECO:0000256" key="2">
    <source>
        <dbReference type="ARBA" id="ARBA00023125"/>
    </source>
</evidence>
<protein>
    <submittedName>
        <fullName evidence="5">LuxR C-terminal-related transcriptional regulator</fullName>
    </submittedName>
</protein>
<name>A0ABV7YCX0_9ACTN</name>
<dbReference type="InterPro" id="IPR016032">
    <property type="entry name" value="Sig_transdc_resp-reg_C-effctor"/>
</dbReference>
<keyword evidence="3" id="KW-0804">Transcription</keyword>
<dbReference type="PRINTS" id="PR00038">
    <property type="entry name" value="HTHLUXR"/>
</dbReference>
<accession>A0ABV7YCX0</accession>
<evidence type="ECO:0000313" key="6">
    <source>
        <dbReference type="Proteomes" id="UP001595699"/>
    </source>
</evidence>
<dbReference type="InterPro" id="IPR029016">
    <property type="entry name" value="GAF-like_dom_sf"/>
</dbReference>
<dbReference type="Gene3D" id="1.10.10.10">
    <property type="entry name" value="Winged helix-like DNA-binding domain superfamily/Winged helix DNA-binding domain"/>
    <property type="match status" value="1"/>
</dbReference>
<dbReference type="Pfam" id="PF00196">
    <property type="entry name" value="GerE"/>
    <property type="match status" value="1"/>
</dbReference>
<dbReference type="PANTHER" id="PTHR44688:SF16">
    <property type="entry name" value="DNA-BINDING TRANSCRIPTIONAL ACTIVATOR DEVR_DOSR"/>
    <property type="match status" value="1"/>
</dbReference>
<dbReference type="Gene3D" id="3.30.450.40">
    <property type="match status" value="1"/>
</dbReference>
<sequence>MTSAVLARAEREVVRLCHSGLDPEALRERLLRTLRRAMSIDAAFFATADPETLLFTSAYADEPLGSATDRFLANEYGGTDHNRFAALATARSHVASLDASTRRDRFASKRYSEIMRPLGLGDELRAAFVAGADCWGYLCLHREDASAGFSRTEAALIARIGPHVAHGLRQGALLGSVSTTAPPPGVLLLDDRLEVVATTPEASDLLSLLPCAAGLPVAVYAAAAALRGGQLPTARVRAADGGWLHVYASRLTADRIAVVVERATPHATAALLLSAYGLSRRERDVATAVIRGESTKEISAALHLSEYTVQDHLKAVFDKVGVRSRRELVGLLLGA</sequence>
<evidence type="ECO:0000256" key="3">
    <source>
        <dbReference type="ARBA" id="ARBA00023163"/>
    </source>
</evidence>
<dbReference type="Proteomes" id="UP001595699">
    <property type="component" value="Unassembled WGS sequence"/>
</dbReference>
<dbReference type="InterPro" id="IPR036388">
    <property type="entry name" value="WH-like_DNA-bd_sf"/>
</dbReference>
<gene>
    <name evidence="5" type="ORF">ACFOUW_17530</name>
</gene>
<dbReference type="CDD" id="cd06170">
    <property type="entry name" value="LuxR_C_like"/>
    <property type="match status" value="1"/>
</dbReference>
<keyword evidence="1" id="KW-0805">Transcription regulation</keyword>
<dbReference type="SUPFAM" id="SSF46894">
    <property type="entry name" value="C-terminal effector domain of the bipartite response regulators"/>
    <property type="match status" value="1"/>
</dbReference>
<dbReference type="SMART" id="SM00421">
    <property type="entry name" value="HTH_LUXR"/>
    <property type="match status" value="1"/>
</dbReference>
<proteinExistence type="predicted"/>
<dbReference type="PROSITE" id="PS50043">
    <property type="entry name" value="HTH_LUXR_2"/>
    <property type="match status" value="1"/>
</dbReference>
<dbReference type="EMBL" id="JBHRZH010000015">
    <property type="protein sequence ID" value="MFC3762649.1"/>
    <property type="molecule type" value="Genomic_DNA"/>
</dbReference>
<dbReference type="InterPro" id="IPR000792">
    <property type="entry name" value="Tscrpt_reg_LuxR_C"/>
</dbReference>
<evidence type="ECO:0000259" key="4">
    <source>
        <dbReference type="PROSITE" id="PS50043"/>
    </source>
</evidence>
<dbReference type="PROSITE" id="PS00622">
    <property type="entry name" value="HTH_LUXR_1"/>
    <property type="match status" value="1"/>
</dbReference>
<evidence type="ECO:0000256" key="1">
    <source>
        <dbReference type="ARBA" id="ARBA00023015"/>
    </source>
</evidence>
<dbReference type="PANTHER" id="PTHR44688">
    <property type="entry name" value="DNA-BINDING TRANSCRIPTIONAL ACTIVATOR DEVR_DOSR"/>
    <property type="match status" value="1"/>
</dbReference>
<reference evidence="6" key="1">
    <citation type="journal article" date="2019" name="Int. J. Syst. Evol. Microbiol.">
        <title>The Global Catalogue of Microorganisms (GCM) 10K type strain sequencing project: providing services to taxonomists for standard genome sequencing and annotation.</title>
        <authorList>
            <consortium name="The Broad Institute Genomics Platform"/>
            <consortium name="The Broad Institute Genome Sequencing Center for Infectious Disease"/>
            <person name="Wu L."/>
            <person name="Ma J."/>
        </authorList>
    </citation>
    <scope>NUCLEOTIDE SEQUENCE [LARGE SCALE GENOMIC DNA]</scope>
    <source>
        <strain evidence="6">CGMCC 4.7241</strain>
    </source>
</reference>
<feature type="domain" description="HTH luxR-type" evidence="4">
    <location>
        <begin position="271"/>
        <end position="335"/>
    </location>
</feature>
<dbReference type="RefSeq" id="WP_205118926.1">
    <property type="nucleotide sequence ID" value="NZ_JAFBCM010000001.1"/>
</dbReference>
<keyword evidence="6" id="KW-1185">Reference proteome</keyword>